<dbReference type="PRINTS" id="PR00040">
    <property type="entry name" value="HTHMERR"/>
</dbReference>
<keyword evidence="3" id="KW-0238">DNA-binding</keyword>
<keyword evidence="2" id="KW-0805">Transcription regulation</keyword>
<organism evidence="6 7">
    <name type="scientific">Propioniciclava flava</name>
    <dbReference type="NCBI Taxonomy" id="2072026"/>
    <lineage>
        <taxon>Bacteria</taxon>
        <taxon>Bacillati</taxon>
        <taxon>Actinomycetota</taxon>
        <taxon>Actinomycetes</taxon>
        <taxon>Propionibacteriales</taxon>
        <taxon>Propionibacteriaceae</taxon>
        <taxon>Propioniciclava</taxon>
    </lineage>
</organism>
<dbReference type="PROSITE" id="PS50937">
    <property type="entry name" value="HTH_MERR_2"/>
    <property type="match status" value="1"/>
</dbReference>
<evidence type="ECO:0000256" key="4">
    <source>
        <dbReference type="ARBA" id="ARBA00023163"/>
    </source>
</evidence>
<evidence type="ECO:0000256" key="2">
    <source>
        <dbReference type="ARBA" id="ARBA00023015"/>
    </source>
</evidence>
<dbReference type="Gene3D" id="1.25.10.10">
    <property type="entry name" value="Leucine-rich Repeat Variant"/>
    <property type="match status" value="3"/>
</dbReference>
<dbReference type="InterPro" id="IPR009061">
    <property type="entry name" value="DNA-bd_dom_put_sf"/>
</dbReference>
<dbReference type="PANTHER" id="PTHR30204">
    <property type="entry name" value="REDOX-CYCLING DRUG-SENSING TRANSCRIPTIONAL ACTIVATOR SOXR"/>
    <property type="match status" value="1"/>
</dbReference>
<gene>
    <name evidence="6" type="ORF">C1706_11460</name>
</gene>
<dbReference type="EMBL" id="PPCV01000008">
    <property type="protein sequence ID" value="RXW31490.1"/>
    <property type="molecule type" value="Genomic_DNA"/>
</dbReference>
<dbReference type="GO" id="GO:0003677">
    <property type="term" value="F:DNA binding"/>
    <property type="evidence" value="ECO:0007669"/>
    <property type="project" value="UniProtKB-KW"/>
</dbReference>
<dbReference type="SUPFAM" id="SSF46955">
    <property type="entry name" value="Putative DNA-binding domain"/>
    <property type="match status" value="1"/>
</dbReference>
<dbReference type="SMART" id="SM00422">
    <property type="entry name" value="HTH_MERR"/>
    <property type="match status" value="1"/>
</dbReference>
<dbReference type="PROSITE" id="PS00552">
    <property type="entry name" value="HTH_MERR_1"/>
    <property type="match status" value="1"/>
</dbReference>
<evidence type="ECO:0000259" key="5">
    <source>
        <dbReference type="PROSITE" id="PS50937"/>
    </source>
</evidence>
<accession>A0A4Q2ED58</accession>
<evidence type="ECO:0000313" key="6">
    <source>
        <dbReference type="EMBL" id="RXW31490.1"/>
    </source>
</evidence>
<reference evidence="6 7" key="1">
    <citation type="submission" date="2018-01" db="EMBL/GenBank/DDBJ databases">
        <title>Lactibacter flavus gen. nov., sp. nov., a novel bacterium of the family Propionibacteriaceae isolated from raw milk and dairy products.</title>
        <authorList>
            <person name="Wenning M."/>
            <person name="Breitenwieser F."/>
            <person name="Huptas C."/>
            <person name="von Neubeck M."/>
            <person name="Busse H.-J."/>
            <person name="Scherer S."/>
        </authorList>
    </citation>
    <scope>NUCLEOTIDE SEQUENCE [LARGE SCALE GENOMIC DNA]</scope>
    <source>
        <strain evidence="6 7">VG341</strain>
    </source>
</reference>
<dbReference type="SUPFAM" id="SSF48371">
    <property type="entry name" value="ARM repeat"/>
    <property type="match status" value="1"/>
</dbReference>
<dbReference type="CDD" id="cd01106">
    <property type="entry name" value="HTH_TipAL-Mta"/>
    <property type="match status" value="1"/>
</dbReference>
<dbReference type="Gene3D" id="1.10.1660.10">
    <property type="match status" value="1"/>
</dbReference>
<keyword evidence="4" id="KW-0804">Transcription</keyword>
<dbReference type="PANTHER" id="PTHR30204:SF69">
    <property type="entry name" value="MERR-FAMILY TRANSCRIPTIONAL REGULATOR"/>
    <property type="match status" value="1"/>
</dbReference>
<feature type="domain" description="HTH merR-type" evidence="5">
    <location>
        <begin position="1"/>
        <end position="72"/>
    </location>
</feature>
<evidence type="ECO:0000256" key="1">
    <source>
        <dbReference type="ARBA" id="ARBA00022491"/>
    </source>
</evidence>
<dbReference type="InterPro" id="IPR047057">
    <property type="entry name" value="MerR_fam"/>
</dbReference>
<dbReference type="InterPro" id="IPR016024">
    <property type="entry name" value="ARM-type_fold"/>
</dbReference>
<dbReference type="OrthoDB" id="9809391at2"/>
<proteinExistence type="predicted"/>
<comment type="caution">
    <text evidence="6">The sequence shown here is derived from an EMBL/GenBank/DDBJ whole genome shotgun (WGS) entry which is preliminary data.</text>
</comment>
<dbReference type="AlphaFoldDB" id="A0A4Q2ED58"/>
<dbReference type="InterPro" id="IPR004155">
    <property type="entry name" value="PBS_lyase_HEAT"/>
</dbReference>
<sequence length="367" mass="38237">MEWMQIGEVARRTGLTTRTLRHYDALGLLIPSGRSGGDYRQYTLDDVRRLLAIQHLKSLGLGLTEIAAALTDGLDPQTTLREHIEAVEERIAAEQALLQRLHALQAASHDDWDDVLAAVELSERVRHPDGVVRFRAALEFPDAITTDDLIDLLRGDPEPGVREAATWALVRRGETALSALVAHLADPDPGVRTQMTHALGKLRDPRAVDALASLLEDPVPEVAAKAAHALGQLGGARASAALAAVLGRGSASQRGATVTAVGGLGADAFSPVVAALGAPGSATRADAAEALGLLEDPRAADALIAATRDDDEEVRVAALMALASLPATTPIMDAFGAATLLGGRSGAVATTLLARTAPRAEGSGPRE</sequence>
<dbReference type="Proteomes" id="UP000290624">
    <property type="component" value="Unassembled WGS sequence"/>
</dbReference>
<dbReference type="InterPro" id="IPR000551">
    <property type="entry name" value="MerR-type_HTH_dom"/>
</dbReference>
<keyword evidence="1" id="KW-0678">Repressor</keyword>
<dbReference type="InterPro" id="IPR011989">
    <property type="entry name" value="ARM-like"/>
</dbReference>
<dbReference type="GO" id="GO:0003700">
    <property type="term" value="F:DNA-binding transcription factor activity"/>
    <property type="evidence" value="ECO:0007669"/>
    <property type="project" value="InterPro"/>
</dbReference>
<evidence type="ECO:0000313" key="7">
    <source>
        <dbReference type="Proteomes" id="UP000290624"/>
    </source>
</evidence>
<name>A0A4Q2ED58_9ACTN</name>
<dbReference type="RefSeq" id="WP_129459375.1">
    <property type="nucleotide sequence ID" value="NZ_PPCV01000008.1"/>
</dbReference>
<dbReference type="SMART" id="SM00567">
    <property type="entry name" value="EZ_HEAT"/>
    <property type="match status" value="4"/>
</dbReference>
<keyword evidence="7" id="KW-1185">Reference proteome</keyword>
<dbReference type="Pfam" id="PF13646">
    <property type="entry name" value="HEAT_2"/>
    <property type="match status" value="2"/>
</dbReference>
<evidence type="ECO:0000256" key="3">
    <source>
        <dbReference type="ARBA" id="ARBA00023125"/>
    </source>
</evidence>
<protein>
    <recommendedName>
        <fullName evidence="5">HTH merR-type domain-containing protein</fullName>
    </recommendedName>
</protein>
<dbReference type="Pfam" id="PF13411">
    <property type="entry name" value="MerR_1"/>
    <property type="match status" value="1"/>
</dbReference>